<feature type="compositionally biased region" description="Acidic residues" evidence="11">
    <location>
        <begin position="170"/>
        <end position="193"/>
    </location>
</feature>
<evidence type="ECO:0000256" key="10">
    <source>
        <dbReference type="ARBA" id="ARBA00023306"/>
    </source>
</evidence>
<dbReference type="Pfam" id="PF05786">
    <property type="entry name" value="Cnd2"/>
    <property type="match status" value="1"/>
</dbReference>
<dbReference type="OrthoDB" id="362021at2759"/>
<protein>
    <recommendedName>
        <fullName evidence="4">Condensin complex subunit 2</fullName>
    </recommendedName>
</protein>
<dbReference type="GO" id="GO:0000796">
    <property type="term" value="C:condensin complex"/>
    <property type="evidence" value="ECO:0007669"/>
    <property type="project" value="InterPro"/>
</dbReference>
<gene>
    <name evidence="12" type="ORF">BpHYR1_034415</name>
</gene>
<dbReference type="InterPro" id="IPR022816">
    <property type="entry name" value="Condensin_barren_su2"/>
</dbReference>
<keyword evidence="7" id="KW-0132">Cell division</keyword>
<evidence type="ECO:0000256" key="6">
    <source>
        <dbReference type="ARBA" id="ARBA00022490"/>
    </source>
</evidence>
<dbReference type="AlphaFoldDB" id="A0A3M7TAT3"/>
<keyword evidence="10" id="KW-0131">Cell cycle</keyword>
<evidence type="ECO:0000256" key="11">
    <source>
        <dbReference type="SAM" id="MobiDB-lite"/>
    </source>
</evidence>
<dbReference type="GO" id="GO:0007076">
    <property type="term" value="P:mitotic chromosome condensation"/>
    <property type="evidence" value="ECO:0007669"/>
    <property type="project" value="InterPro"/>
</dbReference>
<evidence type="ECO:0000256" key="7">
    <source>
        <dbReference type="ARBA" id="ARBA00022618"/>
    </source>
</evidence>
<comment type="subcellular location">
    <subcellularLocation>
        <location evidence="1">Chromosome</location>
    </subcellularLocation>
    <subcellularLocation>
        <location evidence="2">Cytoplasm</location>
    </subcellularLocation>
</comment>
<dbReference type="GO" id="GO:0005737">
    <property type="term" value="C:cytoplasm"/>
    <property type="evidence" value="ECO:0007669"/>
    <property type="project" value="UniProtKB-SubCell"/>
</dbReference>
<feature type="compositionally biased region" description="Polar residues" evidence="11">
    <location>
        <begin position="460"/>
        <end position="475"/>
    </location>
</feature>
<keyword evidence="5" id="KW-0158">Chromosome</keyword>
<sequence>MSLRRKTLLANELPLFGEVAENDVNDDVAEKRRRLSIHQNESSSAILQRKNRIIQENNELQKSLNGSSRQPLTPSTPKPSNEQLSCLYNNCVKLLNENKINTKNAFQLKLIDYMSDIVLNKEISGGDTNFQVVGCTIDVGTKIYAARVDALHQNTYQMLDGIRRSATNEDNSEMAEQTPDDFDGNGDMNDNDQGDQGNKKTKAKKKRNKKSSHIAENLDTITTKLRDDFQDEDLYFSKISTCIESEAIGGILLNKLHYQDDTTKLVINKDQKIDFISQTAPHNDQLNLKEIYQFNVNKNISFNNLKLCSELSNFRYIGWNLDNEDEITKLIQSMATPDENLEAHRFDVNNKNLFNLSNEAGIDNFDDDCLNNDVEADPDIENFGSDMNMTEAQRATSIHQSGMEMLEKIDDIRSMNSVNSIADLTTLISNSPSDYSYFNFDKLKLHDLPNHLKRMAIQIQSSGKSSDNMSNNTKLAKSGTVRSKKEAPRIDFTILTDISKFLKVTKKCIFLCDRTLEKRAEKPLWFESERQCDFDSKEFFRAYRKGTMAKIYTDANQEENLLGNDEIEIEKTLANRVENGVDDDDGHLGGMDDDFEMPCTAQTNEPFFTQNGHEFAQTQNFNQMDIQPQEMSTLPAFDAQNLVQAPLQVNSLNIEYAKTSKNIDVRRLKQVVWSLLLETDKQENTNQSQCGDKTRENFCINASLKEIYKQLRPPLISQKVFEDLSVCIVFQMLLFLANEHNLLLSNDPIGSDVIITNY</sequence>
<dbReference type="GO" id="GO:0003682">
    <property type="term" value="F:chromatin binding"/>
    <property type="evidence" value="ECO:0007669"/>
    <property type="project" value="TreeGrafter"/>
</dbReference>
<feature type="region of interest" description="Disordered" evidence="11">
    <location>
        <begin position="460"/>
        <end position="480"/>
    </location>
</feature>
<comment type="similarity">
    <text evidence="3">Belongs to the CND2 (condensin subunit 2) family.</text>
</comment>
<evidence type="ECO:0000256" key="2">
    <source>
        <dbReference type="ARBA" id="ARBA00004496"/>
    </source>
</evidence>
<keyword evidence="6" id="KW-0963">Cytoplasm</keyword>
<keyword evidence="8" id="KW-0498">Mitosis</keyword>
<dbReference type="EMBL" id="REGN01000033">
    <property type="protein sequence ID" value="RNA45055.1"/>
    <property type="molecule type" value="Genomic_DNA"/>
</dbReference>
<evidence type="ECO:0000313" key="12">
    <source>
        <dbReference type="EMBL" id="RNA45055.1"/>
    </source>
</evidence>
<dbReference type="PANTHER" id="PTHR13108">
    <property type="entry name" value="CONDENSIN COMPLEX SUBUNIT 2"/>
    <property type="match status" value="1"/>
</dbReference>
<name>A0A3M7TAT3_BRAPC</name>
<feature type="region of interest" description="Disordered" evidence="11">
    <location>
        <begin position="60"/>
        <end position="81"/>
    </location>
</feature>
<feature type="compositionally biased region" description="Basic residues" evidence="11">
    <location>
        <begin position="199"/>
        <end position="212"/>
    </location>
</feature>
<dbReference type="GO" id="GO:0051301">
    <property type="term" value="P:cell division"/>
    <property type="evidence" value="ECO:0007669"/>
    <property type="project" value="UniProtKB-KW"/>
</dbReference>
<keyword evidence="9" id="KW-0226">DNA condensation</keyword>
<reference evidence="12 13" key="1">
    <citation type="journal article" date="2018" name="Sci. Rep.">
        <title>Genomic signatures of local adaptation to the degree of environmental predictability in rotifers.</title>
        <authorList>
            <person name="Franch-Gras L."/>
            <person name="Hahn C."/>
            <person name="Garcia-Roger E.M."/>
            <person name="Carmona M.J."/>
            <person name="Serra M."/>
            <person name="Gomez A."/>
        </authorList>
    </citation>
    <scope>NUCLEOTIDE SEQUENCE [LARGE SCALE GENOMIC DNA]</scope>
    <source>
        <strain evidence="12">HYR1</strain>
    </source>
</reference>
<dbReference type="PANTHER" id="PTHR13108:SF9">
    <property type="entry name" value="CONDENSIN COMPLEX SUBUNIT 2"/>
    <property type="match status" value="1"/>
</dbReference>
<evidence type="ECO:0000313" key="13">
    <source>
        <dbReference type="Proteomes" id="UP000276133"/>
    </source>
</evidence>
<evidence type="ECO:0000256" key="4">
    <source>
        <dbReference type="ARBA" id="ARBA00016065"/>
    </source>
</evidence>
<proteinExistence type="inferred from homology"/>
<feature type="region of interest" description="Disordered" evidence="11">
    <location>
        <begin position="166"/>
        <end position="213"/>
    </location>
</feature>
<evidence type="ECO:0000256" key="8">
    <source>
        <dbReference type="ARBA" id="ARBA00022776"/>
    </source>
</evidence>
<accession>A0A3M7TAT3</accession>
<dbReference type="STRING" id="10195.A0A3M7TAT3"/>
<evidence type="ECO:0000256" key="3">
    <source>
        <dbReference type="ARBA" id="ARBA00009471"/>
    </source>
</evidence>
<evidence type="ECO:0000256" key="5">
    <source>
        <dbReference type="ARBA" id="ARBA00022454"/>
    </source>
</evidence>
<evidence type="ECO:0000256" key="9">
    <source>
        <dbReference type="ARBA" id="ARBA00023067"/>
    </source>
</evidence>
<organism evidence="12 13">
    <name type="scientific">Brachionus plicatilis</name>
    <name type="common">Marine rotifer</name>
    <name type="synonym">Brachionus muelleri</name>
    <dbReference type="NCBI Taxonomy" id="10195"/>
    <lineage>
        <taxon>Eukaryota</taxon>
        <taxon>Metazoa</taxon>
        <taxon>Spiralia</taxon>
        <taxon>Gnathifera</taxon>
        <taxon>Rotifera</taxon>
        <taxon>Eurotatoria</taxon>
        <taxon>Monogononta</taxon>
        <taxon>Pseudotrocha</taxon>
        <taxon>Ploima</taxon>
        <taxon>Brachionidae</taxon>
        <taxon>Brachionus</taxon>
    </lineage>
</organism>
<dbReference type="Proteomes" id="UP000276133">
    <property type="component" value="Unassembled WGS sequence"/>
</dbReference>
<evidence type="ECO:0000256" key="1">
    <source>
        <dbReference type="ARBA" id="ARBA00004286"/>
    </source>
</evidence>
<keyword evidence="13" id="KW-1185">Reference proteome</keyword>
<comment type="caution">
    <text evidence="12">The sequence shown here is derived from an EMBL/GenBank/DDBJ whole genome shotgun (WGS) entry which is preliminary data.</text>
</comment>